<evidence type="ECO:0000256" key="2">
    <source>
        <dbReference type="ARBA" id="ARBA00020604"/>
    </source>
</evidence>
<feature type="compositionally biased region" description="Polar residues" evidence="6">
    <location>
        <begin position="364"/>
        <end position="376"/>
    </location>
</feature>
<dbReference type="Pfam" id="PF09599">
    <property type="entry name" value="IpaC_SipC"/>
    <property type="match status" value="1"/>
</dbReference>
<organism evidence="7 8">
    <name type="scientific">Chromobacterium subtsugae</name>
    <dbReference type="NCBI Taxonomy" id="251747"/>
    <lineage>
        <taxon>Bacteria</taxon>
        <taxon>Pseudomonadati</taxon>
        <taxon>Pseudomonadota</taxon>
        <taxon>Betaproteobacteria</taxon>
        <taxon>Neisseriales</taxon>
        <taxon>Chromobacteriaceae</taxon>
        <taxon>Chromobacterium</taxon>
    </lineage>
</organism>
<evidence type="ECO:0000256" key="5">
    <source>
        <dbReference type="ARBA" id="ARBA00035650"/>
    </source>
</evidence>
<dbReference type="PRINTS" id="PR01608">
    <property type="entry name" value="BACINVASINC"/>
</dbReference>
<feature type="region of interest" description="Disordered" evidence="6">
    <location>
        <begin position="364"/>
        <end position="386"/>
    </location>
</feature>
<comment type="caution">
    <text evidence="7">The sequence shown here is derived from an EMBL/GenBank/DDBJ whole genome shotgun (WGS) entry which is preliminary data.</text>
</comment>
<sequence length="417" mass="42608">MISLNHSSPLAISLPTGADSPKARAADGLISVATLLPALRASGETGRELAGALAGQPELAKPQGMLKPEDAGALHRWLSGKLDDRQFTAGIEQTMGKLELLIDKELKARGDEAKDPAFDISGMSTRMAALLAQAIVLMSALRTADSALSSKLSQVSFDATKSTAASMVREGLSNLSSSVAQGAIQFGVTGVGAKKQLSGLSAERGALKNNAPKLNKLGDEARNIQGALGRQGSVKLGADADGMKDIKLASPQAGNRQSLAEMNAQPGAGAVVADGMAAARDGAVPLQASNQRLASQHEAALGSVGDDIPVKTRAEQAALEDTRLKSQAKQTTGKAIMEASNAAGGIAGGSGRYAATLEQADQQISQASGRVASNASDEARERSRKADSIIQDLLKTLEGVSQSKSAAMGAIAGNIRA</sequence>
<evidence type="ECO:0000313" key="7">
    <source>
        <dbReference type="EMBL" id="MBW8288565.1"/>
    </source>
</evidence>
<dbReference type="RefSeq" id="WP_052257898.1">
    <property type="nucleotide sequence ID" value="NZ_CP142381.1"/>
</dbReference>
<dbReference type="GeneID" id="89686089"/>
<accession>A0ABS7FGF7</accession>
<gene>
    <name evidence="7" type="ORF">KIF53_13090</name>
</gene>
<dbReference type="NCBIfam" id="TIGR02101">
    <property type="entry name" value="IpaC_SipC"/>
    <property type="match status" value="1"/>
</dbReference>
<name>A0ABS7FGF7_9NEIS</name>
<comment type="subcellular location">
    <subcellularLocation>
        <location evidence="1">Secreted</location>
    </subcellularLocation>
</comment>
<protein>
    <recommendedName>
        <fullName evidence="2">Effector protein BipC</fullName>
    </recommendedName>
</protein>
<evidence type="ECO:0000256" key="4">
    <source>
        <dbReference type="ARBA" id="ARBA00023026"/>
    </source>
</evidence>
<proteinExistence type="inferred from homology"/>
<comment type="similarity">
    <text evidence="5">Belongs to the SctB/SipC family.</text>
</comment>
<keyword evidence="3" id="KW-0964">Secreted</keyword>
<keyword evidence="8" id="KW-1185">Reference proteome</keyword>
<dbReference type="Proteomes" id="UP000711178">
    <property type="component" value="Unassembled WGS sequence"/>
</dbReference>
<dbReference type="InterPro" id="IPR005427">
    <property type="entry name" value="BipC/SctB"/>
</dbReference>
<feature type="compositionally biased region" description="Basic and acidic residues" evidence="6">
    <location>
        <begin position="377"/>
        <end position="386"/>
    </location>
</feature>
<dbReference type="EMBL" id="JAHDTB010000010">
    <property type="protein sequence ID" value="MBW8288565.1"/>
    <property type="molecule type" value="Genomic_DNA"/>
</dbReference>
<evidence type="ECO:0000256" key="3">
    <source>
        <dbReference type="ARBA" id="ARBA00022525"/>
    </source>
</evidence>
<reference evidence="7 8" key="1">
    <citation type="submission" date="2021-05" db="EMBL/GenBank/DDBJ databases">
        <title>Draft Whole Genome Sequencing Of Biosensor Chromobacterium violaceum Strain CV026 Reveals A Regulatory RNA In Chromobacterium violaceum Phenotype Regulatory Network.</title>
        <authorList>
            <person name="Hong K.W."/>
            <person name="Chan K.G."/>
            <person name="Chang C.-Y."/>
        </authorList>
    </citation>
    <scope>NUCLEOTIDE SEQUENCE [LARGE SCALE GENOMIC DNA]</scope>
    <source>
        <strain evidence="7 8">ATCC 31532</strain>
    </source>
</reference>
<evidence type="ECO:0000256" key="1">
    <source>
        <dbReference type="ARBA" id="ARBA00004613"/>
    </source>
</evidence>
<evidence type="ECO:0000313" key="8">
    <source>
        <dbReference type="Proteomes" id="UP000711178"/>
    </source>
</evidence>
<dbReference type="NCBIfam" id="NF038055">
    <property type="entry name" value="T3SS_SctB_pilot"/>
    <property type="match status" value="1"/>
</dbReference>
<keyword evidence="4" id="KW-0843">Virulence</keyword>
<evidence type="ECO:0000256" key="6">
    <source>
        <dbReference type="SAM" id="MobiDB-lite"/>
    </source>
</evidence>